<dbReference type="InterPro" id="IPR050780">
    <property type="entry name" value="Mucin_vWF_Thrombospondin_sf"/>
</dbReference>
<feature type="compositionally biased region" description="Low complexity" evidence="9">
    <location>
        <begin position="1786"/>
        <end position="1801"/>
    </location>
</feature>
<evidence type="ECO:0000256" key="8">
    <source>
        <dbReference type="ARBA" id="ARBA00067986"/>
    </source>
</evidence>
<dbReference type="RefSeq" id="XP_040028074.1">
    <property type="nucleotide sequence ID" value="XM_040172140.1"/>
</dbReference>
<dbReference type="InterPro" id="IPR001846">
    <property type="entry name" value="VWF_type-D"/>
</dbReference>
<comment type="subunit">
    <text evidence="7">Probably forms covalent oligomers.</text>
</comment>
<keyword evidence="3" id="KW-0677">Repeat</keyword>
<dbReference type="SUPFAM" id="SSF57567">
    <property type="entry name" value="Serine protease inhibitors"/>
    <property type="match status" value="2"/>
</dbReference>
<dbReference type="GeneID" id="120816499"/>
<keyword evidence="10" id="KW-0732">Signal</keyword>
<evidence type="ECO:0000256" key="10">
    <source>
        <dbReference type="SAM" id="SignalP"/>
    </source>
</evidence>
<dbReference type="CDD" id="cd06263">
    <property type="entry name" value="MAM"/>
    <property type="match status" value="3"/>
</dbReference>
<dbReference type="GO" id="GO:0031012">
    <property type="term" value="C:extracellular matrix"/>
    <property type="evidence" value="ECO:0007669"/>
    <property type="project" value="TreeGrafter"/>
</dbReference>
<dbReference type="InterPro" id="IPR000998">
    <property type="entry name" value="MAM_dom"/>
</dbReference>
<dbReference type="InterPro" id="IPR025615">
    <property type="entry name" value="TILa_dom"/>
</dbReference>
<dbReference type="Ensembl" id="ENSGACT00000036917.1">
    <property type="protein sequence ID" value="ENSGACP00000029953.1"/>
    <property type="gene ID" value="ENSGACG00000014008.2"/>
</dbReference>
<evidence type="ECO:0000259" key="11">
    <source>
        <dbReference type="PROSITE" id="PS50060"/>
    </source>
</evidence>
<dbReference type="FunFam" id="2.60.120.200:FF:000128">
    <property type="entry name" value="enteropeptidase isoform X2"/>
    <property type="match status" value="2"/>
</dbReference>
<dbReference type="CDD" id="cd19941">
    <property type="entry name" value="TIL"/>
    <property type="match status" value="2"/>
</dbReference>
<dbReference type="SMART" id="SM00137">
    <property type="entry name" value="MAM"/>
    <property type="match status" value="3"/>
</dbReference>
<evidence type="ECO:0000313" key="13">
    <source>
        <dbReference type="Ensembl" id="ENSGACP00000029953.1"/>
    </source>
</evidence>
<dbReference type="GO" id="GO:0005615">
    <property type="term" value="C:extracellular space"/>
    <property type="evidence" value="ECO:0007669"/>
    <property type="project" value="TreeGrafter"/>
</dbReference>
<dbReference type="Pfam" id="PF01826">
    <property type="entry name" value="TIL"/>
    <property type="match status" value="2"/>
</dbReference>
<keyword evidence="4" id="KW-1015">Disulfide bond</keyword>
<dbReference type="PANTHER" id="PTHR11339">
    <property type="entry name" value="EXTRACELLULAR MATRIX GLYCOPROTEIN RELATED"/>
    <property type="match status" value="1"/>
</dbReference>
<sequence length="2157" mass="235294">MLGGILPNLLVTVTLLFVTPTVTQCRGEIDFSSVTLPGWGTNSEYVTQCVYDSRGPVICDWNATEDGVVTAVESGPLRLEGEACLEFWYLAPVATNGTELRVLLKSSVGLKEIWTLPPRHRDAWRQVFVPLDIINPGTQVVIEAASTEGQFEFNRMGVRRGSCGPQCESDAELWTDESTRCLCPGGQLSCSPSQCPEGQSCTPQRGASTATCTVHSHTDCSTFDGEVFRFMMPCTYTLAKTCSPSEAMPMFTVEVVNEQSWNSSLPTVQQVVVNMGNFRVSLLKRETSRIVVNGVWKKLPLSLSSGTVNIKSHPAAVELGTGFGLLVSYDNTGAVHVTLPSLYSDKVCGLCGNYNHDRRDDFRKPDGTFAQNATAFAESWQSGQATSACETVLVPHQCDPLQAAEYASEQYCGGLRSSSGPFADCLSVLEGESYFRGCVASMCSSHGDPTVLCEVLQVYSDICQEAGVSIPIWRNSSYCPLLCGENSHYNACADGCPEVCSSLDIVGPCGSCEERCECDSGLKLSGGNCVPAEDCGCWYDGNHYENGATFSKGECEQLCQCMGNNDMQCTTMQCADKEICKVKDGVKGCFPFKPATCSVYGDPHYITFDGMAYDFQGGCSYTLTTTCAKESSVQFTVIGHNMHPALQNTRSKLEAVALQVEDLYLTLNQSGAVYVNNSLVRLPYSTNGTFGSVWVHQKKNYIILETTFGLRMTIDARNRLFLEVDEQYKYELCGLCGTYSERQDDDFVTPGGQNATGSLEFGDSWRLPGDNECISHPSDPRHCDYHEENEAYNECYTLLGDAFKPCHELIHPNIYLNSCVYDYCATNGDQHTLCESLKSYAAACQFAGVELPNWQSNTACAEPPTTTAHPTPSTATSPTTDHTLCPINCDFEKNLCGWEQLLQDSFDWKRHSGSTPSSLTGPNQDHTTGAGFYMYIEGNNVTHGDSARLWSSMCHYNGPLCLRFWYHMYGSATSMALNIYLLKDNKATKLWVMMNNQGPEWHPGIVDIPVSGPFQMIIEGIRGSNTQSDVAIDDISIHFSSCSGNFPGLGSGTVPPSLTAAVPPSLPICNMDCSFDGNLCSWNQMVTDTLDWTWQNGSTSTPMTGPSADHTGDGHYLYMEADNASHGDMARLISSECSESGPQCLQFWYHMYGSADTMGLHVYLLQNKVADALWGKRNDNGNIWKLAQLDITTTGAFQIIIEGRRGSNEESDVAIDDVKLYRGQCPDVSGVTTSPPKPDENTSPPMVLVPTTVFPQPPVVNVTAQLPVTARPPVANVTVHSTVEAKTDFINGENVTEAAERPPPVCQLNCNFDQDLCQWDQLLTDAFDWTRYSGSTPTTMTGPSSDHTTGGGHYLYIEANNASHGDTARLISSECSDSGPQCLQFWYHMYGSADTMGLHVYLLQDRVADAVWWKRNDHGNVWQPAQLDITTTGAFQIIFEGRRGSNIQSDVAIDDVILYRGSCTVATVGPEFPTTATQTHSSTLSKPQPTLTATFTTNTDIPTTRPQQPITSKPITTTTTGPPTTTRPHPPTTEYPRHETPEQPEPEFTEKPQTTASPEPPTASANGPPTTTRPYPPTTEYTGLGTPEHTEPEMTERPEQPAPSTNGSPTTAGPHPPTAGLGTPEPEFTEKPQTTASPDPLTTSTNGPPTTTRPHPPTTEYSGLGTPEHPEPEMTARPEQPATSTNGSPTTARPHPQTTGHPGDGTPEQLEPEFTEKPQTNSSPEPPTASANGPPTTAGPHPPTTGLGTPEHEFTEKPQTTASPEPLTTSTNGPPTTAVPHPPTTAGPHSTTTTAPQRTTTNKPHSTTGRPLPTTPATPQPQTTHVPTPSCPENSHYTTCVPQCSPTCEHLNGPSDCSDHEGCVKGCVCDDGFVRTSKACVPIQRCGCVDRNGTTHNFNKEWYTDHCSKKCECEKDDGVGKIDCDDKDECDGKAVCLQNEAGNYYCQSTGFGECTIRGDPEYRTFDEMKFDFEGKYSYVLVSTNNLPYYLPHVYIEGTNTLDDEKDRRHHGDGSSEEDNSRRSRGDDDDDSKHDDDSEEHKEHHRLQELKIRVYDHTVVLKQNCRLIVDGRETKTPTSPTAGLNISLHSSRIYLKTDFGLSVEFDGRNAAEIILPNLYKRKVGGLCGNFDGHKGNDLMKPDGTRAKSIKKFGDSWRV</sequence>
<dbReference type="FunFam" id="2.10.25.10:FF:000055">
    <property type="entry name" value="alpha-tectorin isoform X1"/>
    <property type="match status" value="1"/>
</dbReference>
<feature type="signal peptide" evidence="10">
    <location>
        <begin position="1"/>
        <end position="25"/>
    </location>
</feature>
<comment type="function">
    <text evidence="6">Binds in a species-specific manner to the zona pellucida of the egg. May be involved in gamete recognition and/or signaling.</text>
</comment>
<dbReference type="InterPro" id="IPR013320">
    <property type="entry name" value="ConA-like_dom_sf"/>
</dbReference>
<feature type="compositionally biased region" description="Low complexity" evidence="9">
    <location>
        <begin position="1733"/>
        <end position="1749"/>
    </location>
</feature>
<feature type="compositionally biased region" description="Low complexity" evidence="9">
    <location>
        <begin position="1640"/>
        <end position="1653"/>
    </location>
</feature>
<dbReference type="Proteomes" id="UP000007635">
    <property type="component" value="Chromosome III"/>
</dbReference>
<dbReference type="PROSITE" id="PS51233">
    <property type="entry name" value="VWFD"/>
    <property type="match status" value="3"/>
</dbReference>
<accession>A0AAQ4NUD0</accession>
<feature type="compositionally biased region" description="Polar residues" evidence="9">
    <location>
        <begin position="1757"/>
        <end position="1772"/>
    </location>
</feature>
<feature type="compositionally biased region" description="Basic and acidic residues" evidence="9">
    <location>
        <begin position="1588"/>
        <end position="1599"/>
    </location>
</feature>
<dbReference type="KEGG" id="gat:120816499"/>
<dbReference type="SMART" id="SM00216">
    <property type="entry name" value="VWD"/>
    <property type="match status" value="3"/>
</dbReference>
<evidence type="ECO:0000256" key="3">
    <source>
        <dbReference type="ARBA" id="ARBA00022737"/>
    </source>
</evidence>
<reference evidence="13 14" key="1">
    <citation type="journal article" date="2021" name="G3 (Bethesda)">
        <title>Improved contiguity of the threespine stickleback genome using long-read sequencing.</title>
        <authorList>
            <person name="Nath S."/>
            <person name="Shaw D.E."/>
            <person name="White M.A."/>
        </authorList>
    </citation>
    <scope>NUCLEOTIDE SEQUENCE [LARGE SCALE GENOMIC DNA]</scope>
    <source>
        <strain evidence="13 14">Lake Benthic</strain>
    </source>
</reference>
<protein>
    <recommendedName>
        <fullName evidence="8">Zonadhesin</fullName>
    </recommendedName>
</protein>
<evidence type="ECO:0000256" key="4">
    <source>
        <dbReference type="ARBA" id="ARBA00023157"/>
    </source>
</evidence>
<evidence type="ECO:0000256" key="2">
    <source>
        <dbReference type="ARBA" id="ARBA00022475"/>
    </source>
</evidence>
<dbReference type="PROSITE" id="PS50060">
    <property type="entry name" value="MAM_2"/>
    <property type="match status" value="3"/>
</dbReference>
<feature type="domain" description="MAM" evidence="11">
    <location>
        <begin position="1308"/>
        <end position="1465"/>
    </location>
</feature>
<organism evidence="13 14">
    <name type="scientific">Gasterosteus aculeatus aculeatus</name>
    <name type="common">three-spined stickleback</name>
    <dbReference type="NCBI Taxonomy" id="481459"/>
    <lineage>
        <taxon>Eukaryota</taxon>
        <taxon>Metazoa</taxon>
        <taxon>Chordata</taxon>
        <taxon>Craniata</taxon>
        <taxon>Vertebrata</taxon>
        <taxon>Euteleostomi</taxon>
        <taxon>Actinopterygii</taxon>
        <taxon>Neopterygii</taxon>
        <taxon>Teleostei</taxon>
        <taxon>Neoteleostei</taxon>
        <taxon>Acanthomorphata</taxon>
        <taxon>Eupercaria</taxon>
        <taxon>Perciformes</taxon>
        <taxon>Cottioidei</taxon>
        <taxon>Gasterosteales</taxon>
        <taxon>Gasterosteidae</taxon>
        <taxon>Gasterosteus</taxon>
    </lineage>
</organism>
<dbReference type="SUPFAM" id="SSF49899">
    <property type="entry name" value="Concanavalin A-like lectins/glucanases"/>
    <property type="match status" value="3"/>
</dbReference>
<dbReference type="Pfam" id="PF00629">
    <property type="entry name" value="MAM"/>
    <property type="match status" value="3"/>
</dbReference>
<feature type="compositionally biased region" description="Basic and acidic residues" evidence="9">
    <location>
        <begin position="2002"/>
        <end position="2044"/>
    </location>
</feature>
<keyword evidence="2" id="KW-1003">Cell membrane</keyword>
<feature type="compositionally biased region" description="Low complexity" evidence="9">
    <location>
        <begin position="1506"/>
        <end position="1527"/>
    </location>
</feature>
<keyword evidence="14" id="KW-1185">Reference proteome</keyword>
<dbReference type="PANTHER" id="PTHR11339:SF374">
    <property type="entry name" value="ZONADHESIN"/>
    <property type="match status" value="1"/>
</dbReference>
<feature type="chain" id="PRO_5043008318" description="Zonadhesin" evidence="10">
    <location>
        <begin position="26"/>
        <end position="2157"/>
    </location>
</feature>
<feature type="compositionally biased region" description="Polar residues" evidence="9">
    <location>
        <begin position="1681"/>
        <end position="1700"/>
    </location>
</feature>
<dbReference type="Pfam" id="PF12714">
    <property type="entry name" value="TILa"/>
    <property type="match status" value="1"/>
</dbReference>
<dbReference type="Gene3D" id="2.60.120.200">
    <property type="match status" value="4"/>
</dbReference>
<feature type="domain" description="MAM" evidence="11">
    <location>
        <begin position="887"/>
        <end position="1044"/>
    </location>
</feature>
<feature type="compositionally biased region" description="Polar residues" evidence="9">
    <location>
        <begin position="1474"/>
        <end position="1505"/>
    </location>
</feature>
<dbReference type="InterPro" id="IPR002919">
    <property type="entry name" value="TIL_dom"/>
</dbReference>
<feature type="domain" description="MAM" evidence="11">
    <location>
        <begin position="1071"/>
        <end position="1227"/>
    </location>
</feature>
<comment type="subcellular location">
    <subcellularLocation>
        <location evidence="1">Cell membrane</location>
        <topology evidence="1">Single-pass type I membrane protein</topology>
    </subcellularLocation>
</comment>
<feature type="compositionally biased region" description="Low complexity" evidence="9">
    <location>
        <begin position="1568"/>
        <end position="1582"/>
    </location>
</feature>
<feature type="domain" description="VWFD" evidence="12">
    <location>
        <begin position="210"/>
        <end position="390"/>
    </location>
</feature>
<evidence type="ECO:0000256" key="6">
    <source>
        <dbReference type="ARBA" id="ARBA00057483"/>
    </source>
</evidence>
<evidence type="ECO:0000313" key="14">
    <source>
        <dbReference type="Proteomes" id="UP000007635"/>
    </source>
</evidence>
<evidence type="ECO:0000259" key="12">
    <source>
        <dbReference type="PROSITE" id="PS51233"/>
    </source>
</evidence>
<feature type="domain" description="VWFD" evidence="12">
    <location>
        <begin position="595"/>
        <end position="774"/>
    </location>
</feature>
<dbReference type="InterPro" id="IPR014853">
    <property type="entry name" value="VWF/SSPO/ZAN-like_Cys-rich_dom"/>
</dbReference>
<keyword evidence="5" id="KW-0325">Glycoprotein</keyword>
<feature type="region of interest" description="Disordered" evidence="9">
    <location>
        <begin position="2001"/>
        <end position="2044"/>
    </location>
</feature>
<keyword evidence="2" id="KW-0472">Membrane</keyword>
<evidence type="ECO:0000256" key="7">
    <source>
        <dbReference type="ARBA" id="ARBA00065625"/>
    </source>
</evidence>
<reference evidence="13" key="2">
    <citation type="submission" date="2025-08" db="UniProtKB">
        <authorList>
            <consortium name="Ensembl"/>
        </authorList>
    </citation>
    <scope>IDENTIFICATION</scope>
</reference>
<reference evidence="13" key="3">
    <citation type="submission" date="2025-09" db="UniProtKB">
        <authorList>
            <consortium name="Ensembl"/>
        </authorList>
    </citation>
    <scope>IDENTIFICATION</scope>
</reference>
<dbReference type="GO" id="GO:0005886">
    <property type="term" value="C:plasma membrane"/>
    <property type="evidence" value="ECO:0007669"/>
    <property type="project" value="UniProtKB-SubCell"/>
</dbReference>
<name>A0AAQ4NUD0_GASAC</name>
<evidence type="ECO:0000256" key="9">
    <source>
        <dbReference type="SAM" id="MobiDB-lite"/>
    </source>
</evidence>
<feature type="region of interest" description="Disordered" evidence="9">
    <location>
        <begin position="1470"/>
        <end position="1830"/>
    </location>
</feature>
<evidence type="ECO:0000256" key="1">
    <source>
        <dbReference type="ARBA" id="ARBA00004251"/>
    </source>
</evidence>
<dbReference type="InterPro" id="IPR036084">
    <property type="entry name" value="Ser_inhib-like_sf"/>
</dbReference>
<dbReference type="GeneTree" id="ENSGT00940000156850"/>
<proteinExistence type="predicted"/>
<dbReference type="SMART" id="SM00832">
    <property type="entry name" value="C8"/>
    <property type="match status" value="2"/>
</dbReference>
<evidence type="ECO:0000256" key="5">
    <source>
        <dbReference type="ARBA" id="ARBA00023180"/>
    </source>
</evidence>
<feature type="domain" description="VWFD" evidence="12">
    <location>
        <begin position="1952"/>
        <end position="2157"/>
    </location>
</feature>
<dbReference type="Pfam" id="PF00094">
    <property type="entry name" value="VWD"/>
    <property type="match status" value="4"/>
</dbReference>
<feature type="compositionally biased region" description="Low complexity" evidence="9">
    <location>
        <begin position="1607"/>
        <end position="1624"/>
    </location>
</feature>
<dbReference type="Gene3D" id="2.10.25.10">
    <property type="entry name" value="Laminin"/>
    <property type="match status" value="2"/>
</dbReference>
<dbReference type="PRINTS" id="PR00020">
    <property type="entry name" value="MAMDOMAIN"/>
</dbReference>
<dbReference type="Pfam" id="PF08742">
    <property type="entry name" value="C8"/>
    <property type="match status" value="2"/>
</dbReference>